<dbReference type="Pfam" id="PF14145">
    <property type="entry name" value="YrhK"/>
    <property type="match status" value="1"/>
</dbReference>
<keyword evidence="1" id="KW-1133">Transmembrane helix</keyword>
<evidence type="ECO:0000259" key="2">
    <source>
        <dbReference type="Pfam" id="PF14145"/>
    </source>
</evidence>
<keyword evidence="1" id="KW-0812">Transmembrane</keyword>
<keyword evidence="4" id="KW-1185">Reference proteome</keyword>
<evidence type="ECO:0000313" key="3">
    <source>
        <dbReference type="EMBL" id="MFC4557268.1"/>
    </source>
</evidence>
<organism evidence="3 4">
    <name type="scientific">Virgibacillus kekensis</name>
    <dbReference type="NCBI Taxonomy" id="202261"/>
    <lineage>
        <taxon>Bacteria</taxon>
        <taxon>Bacillati</taxon>
        <taxon>Bacillota</taxon>
        <taxon>Bacilli</taxon>
        <taxon>Bacillales</taxon>
        <taxon>Bacillaceae</taxon>
        <taxon>Virgibacillus</taxon>
    </lineage>
</organism>
<name>A0ABV9DG01_9BACI</name>
<gene>
    <name evidence="3" type="ORF">ACFO3D_03450</name>
</gene>
<accession>A0ABV9DG01</accession>
<dbReference type="InterPro" id="IPR025424">
    <property type="entry name" value="YrhK_domain"/>
</dbReference>
<protein>
    <submittedName>
        <fullName evidence="3">YrhK family protein</fullName>
    </submittedName>
</protein>
<evidence type="ECO:0000313" key="4">
    <source>
        <dbReference type="Proteomes" id="UP001595989"/>
    </source>
</evidence>
<proteinExistence type="predicted"/>
<keyword evidence="1" id="KW-0472">Membrane</keyword>
<feature type="transmembrane region" description="Helical" evidence="1">
    <location>
        <begin position="32"/>
        <end position="50"/>
    </location>
</feature>
<dbReference type="RefSeq" id="WP_390293211.1">
    <property type="nucleotide sequence ID" value="NZ_JBHSFU010000003.1"/>
</dbReference>
<sequence length="96" mass="10884">MPRVKDKGNCVEFSMGSRKITFKKQCKLTKTINDLLIGVFFVAGSLLNFFEYAAVLGNTLYFSGSLILVCRSIYNIKINTTVEQDTNPTDLHQSYY</sequence>
<evidence type="ECO:0000256" key="1">
    <source>
        <dbReference type="SAM" id="Phobius"/>
    </source>
</evidence>
<dbReference type="Proteomes" id="UP001595989">
    <property type="component" value="Unassembled WGS sequence"/>
</dbReference>
<reference evidence="4" key="1">
    <citation type="journal article" date="2019" name="Int. J. Syst. Evol. Microbiol.">
        <title>The Global Catalogue of Microorganisms (GCM) 10K type strain sequencing project: providing services to taxonomists for standard genome sequencing and annotation.</title>
        <authorList>
            <consortium name="The Broad Institute Genomics Platform"/>
            <consortium name="The Broad Institute Genome Sequencing Center for Infectious Disease"/>
            <person name="Wu L."/>
            <person name="Ma J."/>
        </authorList>
    </citation>
    <scope>NUCLEOTIDE SEQUENCE [LARGE SCALE GENOMIC DNA]</scope>
    <source>
        <strain evidence="4">CGMCC 4.7426</strain>
    </source>
</reference>
<dbReference type="EMBL" id="JBHSFU010000003">
    <property type="protein sequence ID" value="MFC4557268.1"/>
    <property type="molecule type" value="Genomic_DNA"/>
</dbReference>
<feature type="domain" description="YrhK" evidence="2">
    <location>
        <begin position="29"/>
        <end position="75"/>
    </location>
</feature>
<comment type="caution">
    <text evidence="3">The sequence shown here is derived from an EMBL/GenBank/DDBJ whole genome shotgun (WGS) entry which is preliminary data.</text>
</comment>